<evidence type="ECO:0000313" key="2">
    <source>
        <dbReference type="EMBL" id="KRM74501.1"/>
    </source>
</evidence>
<evidence type="ECO:0000259" key="1">
    <source>
        <dbReference type="Pfam" id="PF00210"/>
    </source>
</evidence>
<dbReference type="Pfam" id="PF00210">
    <property type="entry name" value="Ferritin"/>
    <property type="match status" value="1"/>
</dbReference>
<proteinExistence type="predicted"/>
<dbReference type="Gene3D" id="1.20.1260.10">
    <property type="match status" value="1"/>
</dbReference>
<gene>
    <name evidence="2" type="ORF">FC82_GL000130</name>
</gene>
<dbReference type="InterPro" id="IPR008331">
    <property type="entry name" value="Ferritin_DPS_dom"/>
</dbReference>
<dbReference type="PATRIC" id="fig|1423733.4.peg.139"/>
<dbReference type="EMBL" id="AYYR01000078">
    <property type="protein sequence ID" value="KRM74501.1"/>
    <property type="molecule type" value="Genomic_DNA"/>
</dbReference>
<organism evidence="2 3">
    <name type="scientific">Secundilactobacillus collinoides DSM 20515 = JCM 1123</name>
    <dbReference type="NCBI Taxonomy" id="1423733"/>
    <lineage>
        <taxon>Bacteria</taxon>
        <taxon>Bacillati</taxon>
        <taxon>Bacillota</taxon>
        <taxon>Bacilli</taxon>
        <taxon>Lactobacillales</taxon>
        <taxon>Lactobacillaceae</taxon>
        <taxon>Secundilactobacillus</taxon>
    </lineage>
</organism>
<dbReference type="InterPro" id="IPR009078">
    <property type="entry name" value="Ferritin-like_SF"/>
</dbReference>
<reference evidence="2 3" key="1">
    <citation type="journal article" date="2015" name="Genome Announc.">
        <title>Expanding the biotechnology potential of lactobacilli through comparative genomics of 213 strains and associated genera.</title>
        <authorList>
            <person name="Sun Z."/>
            <person name="Harris H.M."/>
            <person name="McCann A."/>
            <person name="Guo C."/>
            <person name="Argimon S."/>
            <person name="Zhang W."/>
            <person name="Yang X."/>
            <person name="Jeffery I.B."/>
            <person name="Cooney J.C."/>
            <person name="Kagawa T.F."/>
            <person name="Liu W."/>
            <person name="Song Y."/>
            <person name="Salvetti E."/>
            <person name="Wrobel A."/>
            <person name="Rasinkangas P."/>
            <person name="Parkhill J."/>
            <person name="Rea M.C."/>
            <person name="O'Sullivan O."/>
            <person name="Ritari J."/>
            <person name="Douillard F.P."/>
            <person name="Paul Ross R."/>
            <person name="Yang R."/>
            <person name="Briner A.E."/>
            <person name="Felis G.E."/>
            <person name="de Vos W.M."/>
            <person name="Barrangou R."/>
            <person name="Klaenhammer T.R."/>
            <person name="Caufield P.W."/>
            <person name="Cui Y."/>
            <person name="Zhang H."/>
            <person name="O'Toole P.W."/>
        </authorList>
    </citation>
    <scope>NUCLEOTIDE SEQUENCE [LARGE SCALE GENOMIC DNA]</scope>
    <source>
        <strain evidence="2 3">DSM 20515</strain>
    </source>
</reference>
<dbReference type="GO" id="GO:0008199">
    <property type="term" value="F:ferric iron binding"/>
    <property type="evidence" value="ECO:0007669"/>
    <property type="project" value="InterPro"/>
</dbReference>
<dbReference type="STRING" id="33960.TY91_15970"/>
<sequence>MSKSKQEVVGMLQAYVTAVTANAINHQFQAQVFGNQGFRKLQKKYDRHATEELDFVTKAIDRMLDLGGDVKQEAAPEQPVITDFLTYLKADADKQTAGMQVLEQQVNHDNFDVTTYDLLKDYYIDEDEDLNWDLQTLDLIDQIGIQNYLTKQL</sequence>
<protein>
    <recommendedName>
        <fullName evidence="1">Ferritin/DPS domain-containing protein</fullName>
    </recommendedName>
</protein>
<comment type="caution">
    <text evidence="2">The sequence shown here is derived from an EMBL/GenBank/DDBJ whole genome shotgun (WGS) entry which is preliminary data.</text>
</comment>
<dbReference type="AlphaFoldDB" id="A0A0R2B6H6"/>
<name>A0A0R2B6H6_SECCO</name>
<dbReference type="SUPFAM" id="SSF47240">
    <property type="entry name" value="Ferritin-like"/>
    <property type="match status" value="1"/>
</dbReference>
<dbReference type="InterPro" id="IPR012347">
    <property type="entry name" value="Ferritin-like"/>
</dbReference>
<evidence type="ECO:0000313" key="3">
    <source>
        <dbReference type="Proteomes" id="UP000051845"/>
    </source>
</evidence>
<accession>A0A0R2B6H6</accession>
<feature type="domain" description="Ferritin/DPS" evidence="1">
    <location>
        <begin position="30"/>
        <end position="141"/>
    </location>
</feature>
<dbReference type="RefSeq" id="WP_054762153.1">
    <property type="nucleotide sequence ID" value="NZ_AYYR01000078.1"/>
</dbReference>
<dbReference type="Proteomes" id="UP000051845">
    <property type="component" value="Unassembled WGS sequence"/>
</dbReference>